<dbReference type="AlphaFoldDB" id="A0A192B0V2"/>
<name>A0A192B0V2_9BURK</name>
<geneLocation type="plasmid" evidence="1 2">
    <name>pPO70-1</name>
</geneLocation>
<keyword evidence="1" id="KW-0614">Plasmid</keyword>
<protein>
    <submittedName>
        <fullName evidence="1">Uncharacterized protein</fullName>
    </submittedName>
</protein>
<sequence>MLAYDEAMSKAESLYHGHRFAASIIGHAVCIGTSDVSTACATSKRCDSSVERRLAPRREVHAPAR</sequence>
<accession>A0A192B0V2</accession>
<dbReference type="KEGG" id="pox:MB84_31495"/>
<dbReference type="EMBL" id="CP011518">
    <property type="protein sequence ID" value="ANJ86790.1"/>
    <property type="molecule type" value="Genomic_DNA"/>
</dbReference>
<proteinExistence type="predicted"/>
<gene>
    <name evidence="1" type="ORF">MB84_31495</name>
</gene>
<dbReference type="Proteomes" id="UP000035050">
    <property type="component" value="Plasmid pPO70-1"/>
</dbReference>
<organism evidence="1 2">
    <name type="scientific">Pandoraea oxalativorans</name>
    <dbReference type="NCBI Taxonomy" id="573737"/>
    <lineage>
        <taxon>Bacteria</taxon>
        <taxon>Pseudomonadati</taxon>
        <taxon>Pseudomonadota</taxon>
        <taxon>Betaproteobacteria</taxon>
        <taxon>Burkholderiales</taxon>
        <taxon>Burkholderiaceae</taxon>
        <taxon>Pandoraea</taxon>
    </lineage>
</organism>
<reference evidence="1" key="1">
    <citation type="submission" date="2016-06" db="EMBL/GenBank/DDBJ databases">
        <title>Pandoraea oxalativorans DSM 23570 Genome Sequencing.</title>
        <authorList>
            <person name="Ee R."/>
            <person name="Lim Y.-L."/>
            <person name="Yong D."/>
            <person name="Yin W.-F."/>
            <person name="Chan K.-G."/>
        </authorList>
    </citation>
    <scope>NUCLEOTIDE SEQUENCE</scope>
    <source>
        <strain evidence="1">DSM 23570</strain>
        <plasmid evidence="1">pPO70-1</plasmid>
    </source>
</reference>
<evidence type="ECO:0000313" key="2">
    <source>
        <dbReference type="Proteomes" id="UP000035050"/>
    </source>
</evidence>
<evidence type="ECO:0000313" key="1">
    <source>
        <dbReference type="EMBL" id="ANJ86790.1"/>
    </source>
</evidence>
<keyword evidence="2" id="KW-1185">Reference proteome</keyword>